<reference evidence="10 11" key="1">
    <citation type="journal article" date="2018" name="Arch. Microbiol.">
        <title>New insights into the metabolic potential of the phototrophic purple bacterium Rhodopila globiformis DSM 161(T) from its draft genome sequence and evidence for a vanadium-dependent nitrogenase.</title>
        <authorList>
            <person name="Imhoff J.F."/>
            <person name="Rahn T."/>
            <person name="Kunzel S."/>
            <person name="Neulinger S.C."/>
        </authorList>
    </citation>
    <scope>NUCLEOTIDE SEQUENCE [LARGE SCALE GENOMIC DNA]</scope>
    <source>
        <strain evidence="10 11">DSM 161</strain>
    </source>
</reference>
<feature type="domain" description="Flagellar hook protein FlgE D2" evidence="8">
    <location>
        <begin position="190"/>
        <end position="326"/>
    </location>
</feature>
<dbReference type="Proteomes" id="UP000239724">
    <property type="component" value="Unassembled WGS sequence"/>
</dbReference>
<evidence type="ECO:0000259" key="6">
    <source>
        <dbReference type="Pfam" id="PF00460"/>
    </source>
</evidence>
<evidence type="ECO:0000256" key="5">
    <source>
        <dbReference type="RuleBase" id="RU362116"/>
    </source>
</evidence>
<dbReference type="InterPro" id="IPR037925">
    <property type="entry name" value="FlgE/F/G-like"/>
</dbReference>
<dbReference type="PANTHER" id="PTHR30435:SF1">
    <property type="entry name" value="FLAGELLAR HOOK PROTEIN FLGE"/>
    <property type="match status" value="1"/>
</dbReference>
<dbReference type="EMBL" id="NHRY01000255">
    <property type="protein sequence ID" value="PPQ27616.1"/>
    <property type="molecule type" value="Genomic_DNA"/>
</dbReference>
<evidence type="ECO:0000259" key="9">
    <source>
        <dbReference type="Pfam" id="PF22692"/>
    </source>
</evidence>
<sequence length="447" mass="45129">MSVLGAMNTAVSGLDAQSVALSNISNNIAGSSTVGYKQAQTNFETMVLGSTPGISPQLGGTTTSTRLDVSTPGQVQNTGVNTDIAINGSGFLVVNSGASSPANGYLLTQAGSFRPDAQGNLVNAAGYYLQGQPTNAAGQPITLTGNVAAQASNLTNLTTVNVANVSVASTPTTSMTFTANLPASQAVGTTPAPTTPTQSTEVNYYDDLGTAQTLTYQFTPTTTANQWTMNILDSASGASVATMTLNFDSTGATAGLLSSSPAPAIVAPTNPAPNYVTPTYDSTTGILNVTTADNQKIAINIGATDSSSGMTQYNGSYTTTKIQADGSAYGMLQTVSIGTDGLVTASFTNGSTRPIYQLDVAMVPNADGLTAVSGDAYALSTDSGIAQLYAPGQGPAGTTEGGALEGSNVDLSTELTNLIATQRAYGSDATVIQTSNQMLGVLNTLNQ</sequence>
<dbReference type="GO" id="GO:0071978">
    <property type="term" value="P:bacterial-type flagellum-dependent swarming motility"/>
    <property type="evidence" value="ECO:0007669"/>
    <property type="project" value="TreeGrafter"/>
</dbReference>
<feature type="domain" description="Flagellar basal body rod protein N-terminal" evidence="6">
    <location>
        <begin position="7"/>
        <end position="37"/>
    </location>
</feature>
<comment type="caution">
    <text evidence="10">The sequence shown here is derived from an EMBL/GenBank/DDBJ whole genome shotgun (WGS) entry which is preliminary data.</text>
</comment>
<evidence type="ECO:0000256" key="3">
    <source>
        <dbReference type="ARBA" id="ARBA00019015"/>
    </source>
</evidence>
<keyword evidence="4 5" id="KW-0975">Bacterial flagellum</keyword>
<dbReference type="GO" id="GO:0009425">
    <property type="term" value="C:bacterial-type flagellum basal body"/>
    <property type="evidence" value="ECO:0007669"/>
    <property type="project" value="UniProtKB-SubCell"/>
</dbReference>
<evidence type="ECO:0000259" key="7">
    <source>
        <dbReference type="Pfam" id="PF06429"/>
    </source>
</evidence>
<feature type="domain" description="Flagellar hook protein FlgE/F/G-like D1" evidence="9">
    <location>
        <begin position="85"/>
        <end position="146"/>
    </location>
</feature>
<accession>A0A2S6MZ38</accession>
<evidence type="ECO:0000313" key="10">
    <source>
        <dbReference type="EMBL" id="PPQ27616.1"/>
    </source>
</evidence>
<dbReference type="InterPro" id="IPR037058">
    <property type="entry name" value="Falgellar_hook_FlgE_sf"/>
</dbReference>
<dbReference type="OrthoDB" id="8372879at2"/>
<proteinExistence type="inferred from homology"/>
<dbReference type="InterPro" id="IPR010930">
    <property type="entry name" value="Flg_bb/hook_C_dom"/>
</dbReference>
<gene>
    <name evidence="10" type="ORF">CCS01_26750</name>
</gene>
<dbReference type="PANTHER" id="PTHR30435">
    <property type="entry name" value="FLAGELLAR PROTEIN"/>
    <property type="match status" value="1"/>
</dbReference>
<dbReference type="InterPro" id="IPR011491">
    <property type="entry name" value="FlgE_D2"/>
</dbReference>
<comment type="function">
    <text evidence="5">A flexible structure which links the flagellar filament to the drive apparatus in the basal body.</text>
</comment>
<dbReference type="SUPFAM" id="SSF117143">
    <property type="entry name" value="Flagellar hook protein flgE"/>
    <property type="match status" value="1"/>
</dbReference>
<dbReference type="Gene3D" id="2.60.98.20">
    <property type="entry name" value="Flagellar hook protein FlgE"/>
    <property type="match status" value="1"/>
</dbReference>
<evidence type="ECO:0000259" key="8">
    <source>
        <dbReference type="Pfam" id="PF07559"/>
    </source>
</evidence>
<dbReference type="Pfam" id="PF07559">
    <property type="entry name" value="FlgE_D2"/>
    <property type="match status" value="1"/>
</dbReference>
<evidence type="ECO:0000256" key="1">
    <source>
        <dbReference type="ARBA" id="ARBA00004117"/>
    </source>
</evidence>
<name>A0A2S6MZ38_RHOGL</name>
<dbReference type="Pfam" id="PF00460">
    <property type="entry name" value="Flg_bb_rod"/>
    <property type="match status" value="1"/>
</dbReference>
<dbReference type="GO" id="GO:0005829">
    <property type="term" value="C:cytosol"/>
    <property type="evidence" value="ECO:0007669"/>
    <property type="project" value="TreeGrafter"/>
</dbReference>
<dbReference type="InterPro" id="IPR020013">
    <property type="entry name" value="Flagellar_FlgE/F/G"/>
</dbReference>
<keyword evidence="11" id="KW-1185">Reference proteome</keyword>
<evidence type="ECO:0000256" key="2">
    <source>
        <dbReference type="ARBA" id="ARBA00009677"/>
    </source>
</evidence>
<dbReference type="AlphaFoldDB" id="A0A2S6MZ38"/>
<dbReference type="InterPro" id="IPR053967">
    <property type="entry name" value="LlgE_F_G-like_D1"/>
</dbReference>
<dbReference type="GO" id="GO:0009424">
    <property type="term" value="C:bacterial-type flagellum hook"/>
    <property type="evidence" value="ECO:0007669"/>
    <property type="project" value="TreeGrafter"/>
</dbReference>
<protein>
    <recommendedName>
        <fullName evidence="3 5">Flagellar hook protein FlgE</fullName>
    </recommendedName>
</protein>
<comment type="similarity">
    <text evidence="2 5">Belongs to the flagella basal body rod proteins family.</text>
</comment>
<dbReference type="Pfam" id="PF06429">
    <property type="entry name" value="Flg_bbr_C"/>
    <property type="match status" value="1"/>
</dbReference>
<comment type="subcellular location">
    <subcellularLocation>
        <location evidence="1 5">Bacterial flagellum basal body</location>
    </subcellularLocation>
</comment>
<feature type="domain" description="Flagellar basal-body/hook protein C-terminal" evidence="7">
    <location>
        <begin position="401"/>
        <end position="445"/>
    </location>
</feature>
<evidence type="ECO:0000313" key="11">
    <source>
        <dbReference type="Proteomes" id="UP000239724"/>
    </source>
</evidence>
<dbReference type="RefSeq" id="WP_104521885.1">
    <property type="nucleotide sequence ID" value="NZ_NHRY01000255.1"/>
</dbReference>
<dbReference type="InterPro" id="IPR001444">
    <property type="entry name" value="Flag_bb_rod_N"/>
</dbReference>
<dbReference type="NCBIfam" id="TIGR03506">
    <property type="entry name" value="FlgEFG_subfam"/>
    <property type="match status" value="1"/>
</dbReference>
<evidence type="ECO:0000256" key="4">
    <source>
        <dbReference type="ARBA" id="ARBA00023143"/>
    </source>
</evidence>
<organism evidence="10 11">
    <name type="scientific">Rhodopila globiformis</name>
    <name type="common">Rhodopseudomonas globiformis</name>
    <dbReference type="NCBI Taxonomy" id="1071"/>
    <lineage>
        <taxon>Bacteria</taxon>
        <taxon>Pseudomonadati</taxon>
        <taxon>Pseudomonadota</taxon>
        <taxon>Alphaproteobacteria</taxon>
        <taxon>Acetobacterales</taxon>
        <taxon>Acetobacteraceae</taxon>
        <taxon>Rhodopila</taxon>
    </lineage>
</organism>
<dbReference type="Pfam" id="PF22692">
    <property type="entry name" value="LlgE_F_G_D1"/>
    <property type="match status" value="1"/>
</dbReference>